<feature type="chain" id="PRO_5025660578" evidence="1">
    <location>
        <begin position="21"/>
        <end position="336"/>
    </location>
</feature>
<dbReference type="RefSeq" id="WP_152839888.1">
    <property type="nucleotide sequence ID" value="NZ_WHUG01000009.1"/>
</dbReference>
<dbReference type="EMBL" id="WHUG01000009">
    <property type="protein sequence ID" value="MQA40590.1"/>
    <property type="molecule type" value="Genomic_DNA"/>
</dbReference>
<organism evidence="2 3">
    <name type="scientific">Rugamonas aquatica</name>
    <dbReference type="NCBI Taxonomy" id="2743357"/>
    <lineage>
        <taxon>Bacteria</taxon>
        <taxon>Pseudomonadati</taxon>
        <taxon>Pseudomonadota</taxon>
        <taxon>Betaproteobacteria</taxon>
        <taxon>Burkholderiales</taxon>
        <taxon>Oxalobacteraceae</taxon>
        <taxon>Telluria group</taxon>
        <taxon>Rugamonas</taxon>
    </lineage>
</organism>
<dbReference type="Proteomes" id="UP000440498">
    <property type="component" value="Unassembled WGS sequence"/>
</dbReference>
<name>A0A6A7N6B5_9BURK</name>
<accession>A0A6A7N6B5</accession>
<dbReference type="InterPro" id="IPR009649">
    <property type="entry name" value="TraU"/>
</dbReference>
<reference evidence="2 3" key="1">
    <citation type="submission" date="2019-10" db="EMBL/GenBank/DDBJ databases">
        <title>Two novel species isolated from a subtropical stream in China.</title>
        <authorList>
            <person name="Lu H."/>
        </authorList>
    </citation>
    <scope>NUCLEOTIDE SEQUENCE [LARGE SCALE GENOMIC DNA]</scope>
    <source>
        <strain evidence="2 3">FT29W</strain>
    </source>
</reference>
<gene>
    <name evidence="2" type="ORF">GEV02_20770</name>
</gene>
<keyword evidence="3" id="KW-1185">Reference proteome</keyword>
<protein>
    <submittedName>
        <fullName evidence="2">Conjugal transfer protein</fullName>
    </submittedName>
</protein>
<evidence type="ECO:0000313" key="3">
    <source>
        <dbReference type="Proteomes" id="UP000440498"/>
    </source>
</evidence>
<feature type="signal peptide" evidence="1">
    <location>
        <begin position="1"/>
        <end position="20"/>
    </location>
</feature>
<dbReference type="Pfam" id="PF06834">
    <property type="entry name" value="TraU"/>
    <property type="match status" value="1"/>
</dbReference>
<evidence type="ECO:0000313" key="2">
    <source>
        <dbReference type="EMBL" id="MQA40590.1"/>
    </source>
</evidence>
<comment type="caution">
    <text evidence="2">The sequence shown here is derived from an EMBL/GenBank/DDBJ whole genome shotgun (WGS) entry which is preliminary data.</text>
</comment>
<dbReference type="AlphaFoldDB" id="A0A6A7N6B5"/>
<sequence>MKRLWMLVVALLAWGGGAQGAGLSTCVGRMPNLIADICWSCMMPISLGPGRLMDVRNQEDNGSNPSNPVCSCVVKPTIGLSTGFWEPARIVEVVRRPYCLVSLGGIDVDPGIPAPEAGRSAGVSGVTSEQFYQAHYYTTTVAQLLSVLMDSPCMEKGTFDLAYMTELDPLWNDDMLTAILSPESLLFANPIAVAACAADCVAATAGFGSSKLFWCAGCQGSLYPLNGHAGSAGGGIRGAELMVQRLMAKLHRCLVAWGWEGEAALCGPYLMPEMDKQAYKVQLLYPTPQTYGGVGGRCCQPFGRSTVLWGAGREYPVVGEDFTFLLFRKRNCCAGI</sequence>
<proteinExistence type="predicted"/>
<keyword evidence="1" id="KW-0732">Signal</keyword>
<evidence type="ECO:0000256" key="1">
    <source>
        <dbReference type="SAM" id="SignalP"/>
    </source>
</evidence>